<dbReference type="AlphaFoldDB" id="A0A0L0C7K5"/>
<name>A0A0L0C7K5_LUCCU</name>
<sequence>VNCFCNLNKFINLFKKTFNFIFLPTIFVSRENYFKTKNYIIDRKFQREFLSTKFPEHLLKNKQLLTKWKLFVEDLSNSPAIDCVVCVISPQKKRHQVQVFCTERSAALLCLMAKINKISQTFWCSSIHYPLMSTIIKTDIDKCSKSNEDIFINFKKYILNKT</sequence>
<evidence type="ECO:0000313" key="2">
    <source>
        <dbReference type="Proteomes" id="UP000037069"/>
    </source>
</evidence>
<reference evidence="1 2" key="1">
    <citation type="journal article" date="2015" name="Nat. Commun.">
        <title>Lucilia cuprina genome unlocks parasitic fly biology to underpin future interventions.</title>
        <authorList>
            <person name="Anstead C.A."/>
            <person name="Korhonen P.K."/>
            <person name="Young N.D."/>
            <person name="Hall R.S."/>
            <person name="Jex A.R."/>
            <person name="Murali S.C."/>
            <person name="Hughes D.S."/>
            <person name="Lee S.F."/>
            <person name="Perry T."/>
            <person name="Stroehlein A.J."/>
            <person name="Ansell B.R."/>
            <person name="Breugelmans B."/>
            <person name="Hofmann A."/>
            <person name="Qu J."/>
            <person name="Dugan S."/>
            <person name="Lee S.L."/>
            <person name="Chao H."/>
            <person name="Dinh H."/>
            <person name="Han Y."/>
            <person name="Doddapaneni H.V."/>
            <person name="Worley K.C."/>
            <person name="Muzny D.M."/>
            <person name="Ioannidis P."/>
            <person name="Waterhouse R.M."/>
            <person name="Zdobnov E.M."/>
            <person name="James P.J."/>
            <person name="Bagnall N.H."/>
            <person name="Kotze A.C."/>
            <person name="Gibbs R.A."/>
            <person name="Richards S."/>
            <person name="Batterham P."/>
            <person name="Gasser R.B."/>
        </authorList>
    </citation>
    <scope>NUCLEOTIDE SEQUENCE [LARGE SCALE GENOMIC DNA]</scope>
    <source>
        <strain evidence="1 2">LS</strain>
        <tissue evidence="1">Full body</tissue>
    </source>
</reference>
<gene>
    <name evidence="1" type="ORF">FF38_13148</name>
</gene>
<organism evidence="1 2">
    <name type="scientific">Lucilia cuprina</name>
    <name type="common">Green bottle fly</name>
    <name type="synonym">Australian sheep blowfly</name>
    <dbReference type="NCBI Taxonomy" id="7375"/>
    <lineage>
        <taxon>Eukaryota</taxon>
        <taxon>Metazoa</taxon>
        <taxon>Ecdysozoa</taxon>
        <taxon>Arthropoda</taxon>
        <taxon>Hexapoda</taxon>
        <taxon>Insecta</taxon>
        <taxon>Pterygota</taxon>
        <taxon>Neoptera</taxon>
        <taxon>Endopterygota</taxon>
        <taxon>Diptera</taxon>
        <taxon>Brachycera</taxon>
        <taxon>Muscomorpha</taxon>
        <taxon>Oestroidea</taxon>
        <taxon>Calliphoridae</taxon>
        <taxon>Luciliinae</taxon>
        <taxon>Lucilia</taxon>
    </lineage>
</organism>
<proteinExistence type="predicted"/>
<dbReference type="EMBL" id="JRES01000803">
    <property type="protein sequence ID" value="KNC28265.1"/>
    <property type="molecule type" value="Genomic_DNA"/>
</dbReference>
<feature type="non-terminal residue" evidence="1">
    <location>
        <position position="1"/>
    </location>
</feature>
<comment type="caution">
    <text evidence="1">The sequence shown here is derived from an EMBL/GenBank/DDBJ whole genome shotgun (WGS) entry which is preliminary data.</text>
</comment>
<feature type="non-terminal residue" evidence="1">
    <location>
        <position position="162"/>
    </location>
</feature>
<protein>
    <submittedName>
        <fullName evidence="1">Uncharacterized protein</fullName>
    </submittedName>
</protein>
<keyword evidence="2" id="KW-1185">Reference proteome</keyword>
<dbReference type="Proteomes" id="UP000037069">
    <property type="component" value="Unassembled WGS sequence"/>
</dbReference>
<accession>A0A0L0C7K5</accession>
<evidence type="ECO:0000313" key="1">
    <source>
        <dbReference type="EMBL" id="KNC28265.1"/>
    </source>
</evidence>